<reference evidence="3" key="1">
    <citation type="submission" date="2021-06" db="EMBL/GenBank/DDBJ databases">
        <title>Genome Sequence of Mortierella hyaline Strain SCG-10, a Cold-Adapted, Nitrate-Reducing Fungus Isolated from Soil in Minnesota, USA.</title>
        <authorList>
            <person name="Aldossari N."/>
        </authorList>
    </citation>
    <scope>NUCLEOTIDE SEQUENCE</scope>
    <source>
        <strain evidence="3">SCG-10</strain>
    </source>
</reference>
<accession>A0A9P7XJ24</accession>
<dbReference type="Proteomes" id="UP000707451">
    <property type="component" value="Unassembled WGS sequence"/>
</dbReference>
<keyword evidence="4" id="KW-1185">Reference proteome</keyword>
<name>A0A9P7XJ24_9FUNG</name>
<feature type="region of interest" description="Disordered" evidence="2">
    <location>
        <begin position="193"/>
        <end position="244"/>
    </location>
</feature>
<feature type="region of interest" description="Disordered" evidence="2">
    <location>
        <begin position="365"/>
        <end position="388"/>
    </location>
</feature>
<feature type="compositionally biased region" description="Polar residues" evidence="2">
    <location>
        <begin position="260"/>
        <end position="272"/>
    </location>
</feature>
<feature type="compositionally biased region" description="Polar residues" evidence="2">
    <location>
        <begin position="125"/>
        <end position="142"/>
    </location>
</feature>
<organism evidence="3 4">
    <name type="scientific">Linnemannia hyalina</name>
    <dbReference type="NCBI Taxonomy" id="64524"/>
    <lineage>
        <taxon>Eukaryota</taxon>
        <taxon>Fungi</taxon>
        <taxon>Fungi incertae sedis</taxon>
        <taxon>Mucoromycota</taxon>
        <taxon>Mortierellomycotina</taxon>
        <taxon>Mortierellomycetes</taxon>
        <taxon>Mortierellales</taxon>
        <taxon>Mortierellaceae</taxon>
        <taxon>Linnemannia</taxon>
    </lineage>
</organism>
<feature type="region of interest" description="Disordered" evidence="2">
    <location>
        <begin position="103"/>
        <end position="181"/>
    </location>
</feature>
<evidence type="ECO:0000256" key="2">
    <source>
        <dbReference type="SAM" id="MobiDB-lite"/>
    </source>
</evidence>
<evidence type="ECO:0000256" key="1">
    <source>
        <dbReference type="SAM" id="Coils"/>
    </source>
</evidence>
<sequence length="388" mass="44198">MTTQTPFTAGNHGGALRSLTAELSQTEPTLRGISQRAVWGMYYRVLGNYRGMVHLLSKVRGDIYKTPDTIMWKAAAALSQLDAIHRGEPEEPNIEYVVDKSTVQHEETQEHEEEEEEDEHPPTHNDNFNITYNGQSSTGLQESTRHDRDSRASRKRMADTTEPLEAASAAKRAQRVGKGRALSYMVNGRHYPEERRVVTASRSPSSPDLSGPEQDERHYSTSALETSKGDSRSYGQQYNDHGDTTFQDYVHSRTVPLPTSPSRNRTSHSRNTISGLFEYQDELDDTAHMEDLIRSLHRDTRIQMANMRSAIETQQAQLNSLQDTLDTILRRIPTGSSHAQHQQRQGRILMLPDTIDERYYDQEGERTHRRYGLNSHSSQSRPSHKGRR</sequence>
<evidence type="ECO:0000313" key="3">
    <source>
        <dbReference type="EMBL" id="KAG9061033.1"/>
    </source>
</evidence>
<feature type="compositionally biased region" description="Basic and acidic residues" evidence="2">
    <location>
        <begin position="143"/>
        <end position="159"/>
    </location>
</feature>
<gene>
    <name evidence="3" type="ORF">KI688_007662</name>
</gene>
<dbReference type="EMBL" id="JAHRHY010000026">
    <property type="protein sequence ID" value="KAG9061033.1"/>
    <property type="molecule type" value="Genomic_DNA"/>
</dbReference>
<comment type="caution">
    <text evidence="3">The sequence shown here is derived from an EMBL/GenBank/DDBJ whole genome shotgun (WGS) entry which is preliminary data.</text>
</comment>
<feature type="compositionally biased region" description="Polar residues" evidence="2">
    <location>
        <begin position="233"/>
        <end position="244"/>
    </location>
</feature>
<evidence type="ECO:0000313" key="4">
    <source>
        <dbReference type="Proteomes" id="UP000707451"/>
    </source>
</evidence>
<dbReference type="AlphaFoldDB" id="A0A9P7XJ24"/>
<feature type="compositionally biased region" description="Acidic residues" evidence="2">
    <location>
        <begin position="109"/>
        <end position="119"/>
    </location>
</feature>
<feature type="coiled-coil region" evidence="1">
    <location>
        <begin position="304"/>
        <end position="331"/>
    </location>
</feature>
<feature type="region of interest" description="Disordered" evidence="2">
    <location>
        <begin position="253"/>
        <end position="272"/>
    </location>
</feature>
<keyword evidence="1" id="KW-0175">Coiled coil</keyword>
<proteinExistence type="predicted"/>
<dbReference type="OrthoDB" id="2408108at2759"/>
<protein>
    <submittedName>
        <fullName evidence="3">Uncharacterized protein</fullName>
    </submittedName>
</protein>